<evidence type="ECO:0008006" key="4">
    <source>
        <dbReference type="Google" id="ProtNLM"/>
    </source>
</evidence>
<feature type="signal peptide" evidence="1">
    <location>
        <begin position="1"/>
        <end position="21"/>
    </location>
</feature>
<name>A0A1N6PG16_9FLAO</name>
<keyword evidence="1" id="KW-0732">Signal</keyword>
<dbReference type="OrthoDB" id="1117699at2"/>
<organism evidence="2 3">
    <name type="scientific">Maribacter ulvicola</name>
    <dbReference type="NCBI Taxonomy" id="228959"/>
    <lineage>
        <taxon>Bacteria</taxon>
        <taxon>Pseudomonadati</taxon>
        <taxon>Bacteroidota</taxon>
        <taxon>Flavobacteriia</taxon>
        <taxon>Flavobacteriales</taxon>
        <taxon>Flavobacteriaceae</taxon>
        <taxon>Maribacter</taxon>
    </lineage>
</organism>
<sequence length="209" mass="23939">MNKSTLLVLISCFIGTFITIAQNNAATLYFKDGNKLQGLAKLIHGDQVKFKKFKGDKAIKYDFEDLEQVVINDREKPSTYIYLETTKGYFNIVRELEIGTVNLYVLEQTGYAAPMFVGSSNDQVNIAHGNNYNIKNLYVRRGVRGKITHLGSNQLFSKNFKNAASSYFSDCPALVQKIQDKQYKKKHVREIVNFYNLKCKDQQVQIIKK</sequence>
<proteinExistence type="predicted"/>
<keyword evidence="3" id="KW-1185">Reference proteome</keyword>
<feature type="chain" id="PRO_5012003467" description="FecR family protein" evidence="1">
    <location>
        <begin position="22"/>
        <end position="209"/>
    </location>
</feature>
<gene>
    <name evidence="2" type="ORF">SAMN05421797_101424</name>
</gene>
<protein>
    <recommendedName>
        <fullName evidence="4">FecR family protein</fullName>
    </recommendedName>
</protein>
<dbReference type="AlphaFoldDB" id="A0A1N6PG16"/>
<reference evidence="3" key="1">
    <citation type="submission" date="2017-01" db="EMBL/GenBank/DDBJ databases">
        <authorList>
            <person name="Varghese N."/>
            <person name="Submissions S."/>
        </authorList>
    </citation>
    <scope>NUCLEOTIDE SEQUENCE [LARGE SCALE GENOMIC DNA]</scope>
    <source>
        <strain evidence="3">DSM 15366</strain>
    </source>
</reference>
<dbReference type="EMBL" id="FTMA01000001">
    <property type="protein sequence ID" value="SIQ03179.1"/>
    <property type="molecule type" value="Genomic_DNA"/>
</dbReference>
<evidence type="ECO:0000313" key="3">
    <source>
        <dbReference type="Proteomes" id="UP000186953"/>
    </source>
</evidence>
<dbReference type="RefSeq" id="WP_076546665.1">
    <property type="nucleotide sequence ID" value="NZ_FTMA01000001.1"/>
</dbReference>
<dbReference type="Proteomes" id="UP000186953">
    <property type="component" value="Unassembled WGS sequence"/>
</dbReference>
<evidence type="ECO:0000256" key="1">
    <source>
        <dbReference type="SAM" id="SignalP"/>
    </source>
</evidence>
<evidence type="ECO:0000313" key="2">
    <source>
        <dbReference type="EMBL" id="SIQ03179.1"/>
    </source>
</evidence>
<accession>A0A1N6PG16</accession>